<dbReference type="SUPFAM" id="SSF55785">
    <property type="entry name" value="PYP-like sensor domain (PAS domain)"/>
    <property type="match status" value="1"/>
</dbReference>
<evidence type="ECO:0000256" key="3">
    <source>
        <dbReference type="ARBA" id="ARBA00022553"/>
    </source>
</evidence>
<dbReference type="CDD" id="cd00130">
    <property type="entry name" value="PAS"/>
    <property type="match status" value="1"/>
</dbReference>
<evidence type="ECO:0000256" key="5">
    <source>
        <dbReference type="ARBA" id="ARBA00022777"/>
    </source>
</evidence>
<protein>
    <recommendedName>
        <fullName evidence="2">histidine kinase</fullName>
        <ecNumber evidence="2">2.7.13.3</ecNumber>
    </recommendedName>
</protein>
<keyword evidence="4" id="KW-0808">Transferase</keyword>
<dbReference type="InterPro" id="IPR013767">
    <property type="entry name" value="PAS_fold"/>
</dbReference>
<dbReference type="GO" id="GO:0004673">
    <property type="term" value="F:protein histidine kinase activity"/>
    <property type="evidence" value="ECO:0007669"/>
    <property type="project" value="UniProtKB-EC"/>
</dbReference>
<evidence type="ECO:0000256" key="6">
    <source>
        <dbReference type="SAM" id="Coils"/>
    </source>
</evidence>
<dbReference type="Gene3D" id="3.30.450.20">
    <property type="entry name" value="PAS domain"/>
    <property type="match status" value="1"/>
</dbReference>
<evidence type="ECO:0000259" key="7">
    <source>
        <dbReference type="PROSITE" id="PS50112"/>
    </source>
</evidence>
<feature type="domain" description="PAS" evidence="7">
    <location>
        <begin position="22"/>
        <end position="93"/>
    </location>
</feature>
<evidence type="ECO:0000313" key="9">
    <source>
        <dbReference type="Proteomes" id="UP000267654"/>
    </source>
</evidence>
<dbReference type="InterPro" id="IPR000014">
    <property type="entry name" value="PAS"/>
</dbReference>
<evidence type="ECO:0000256" key="2">
    <source>
        <dbReference type="ARBA" id="ARBA00012438"/>
    </source>
</evidence>
<dbReference type="Pfam" id="PF00989">
    <property type="entry name" value="PAS"/>
    <property type="match status" value="1"/>
</dbReference>
<keyword evidence="6" id="KW-0175">Coiled coil</keyword>
<name>A0A662DCV8_UNCAE</name>
<organism evidence="8 9">
    <name type="scientific">Aerophobetes bacterium</name>
    <dbReference type="NCBI Taxonomy" id="2030807"/>
    <lineage>
        <taxon>Bacteria</taxon>
        <taxon>Candidatus Aerophobota</taxon>
    </lineage>
</organism>
<dbReference type="NCBIfam" id="TIGR00229">
    <property type="entry name" value="sensory_box"/>
    <property type="match status" value="1"/>
</dbReference>
<dbReference type="GO" id="GO:0006355">
    <property type="term" value="P:regulation of DNA-templated transcription"/>
    <property type="evidence" value="ECO:0007669"/>
    <property type="project" value="InterPro"/>
</dbReference>
<gene>
    <name evidence="8" type="ORF">DRI96_04995</name>
</gene>
<dbReference type="PANTHER" id="PTHR43304:SF1">
    <property type="entry name" value="PAC DOMAIN-CONTAINING PROTEIN"/>
    <property type="match status" value="1"/>
</dbReference>
<dbReference type="PANTHER" id="PTHR43304">
    <property type="entry name" value="PHYTOCHROME-LIKE PROTEIN CPH1"/>
    <property type="match status" value="1"/>
</dbReference>
<accession>A0A662DCV8</accession>
<feature type="non-terminal residue" evidence="8">
    <location>
        <position position="133"/>
    </location>
</feature>
<keyword evidence="5" id="KW-0418">Kinase</keyword>
<dbReference type="EMBL" id="QMQB01000181">
    <property type="protein sequence ID" value="RLE12151.1"/>
    <property type="molecule type" value="Genomic_DNA"/>
</dbReference>
<dbReference type="SMART" id="SM00091">
    <property type="entry name" value="PAS"/>
    <property type="match status" value="1"/>
</dbReference>
<dbReference type="PROSITE" id="PS50112">
    <property type="entry name" value="PAS"/>
    <property type="match status" value="1"/>
</dbReference>
<dbReference type="AlphaFoldDB" id="A0A662DCV8"/>
<dbReference type="InterPro" id="IPR035965">
    <property type="entry name" value="PAS-like_dom_sf"/>
</dbReference>
<reference evidence="8 9" key="1">
    <citation type="submission" date="2018-06" db="EMBL/GenBank/DDBJ databases">
        <title>Extensive metabolic versatility and redundancy in microbially diverse, dynamic hydrothermal sediments.</title>
        <authorList>
            <person name="Dombrowski N."/>
            <person name="Teske A."/>
            <person name="Baker B.J."/>
        </authorList>
    </citation>
    <scope>NUCLEOTIDE SEQUENCE [LARGE SCALE GENOMIC DNA]</scope>
    <source>
        <strain evidence="8">B19_G9</strain>
    </source>
</reference>
<sequence>MAKDKQKIKNSCLIWEEELDSLKEKVETLIKTIPSPLVFLRPDGRIKLFNPAFEKITGYRARDVIGKNWFSLFVPDDVRKDVKSFFERVVKNKLSCNSECSILSKDGKERIILFRINPVFNKKGEVDTVVQIG</sequence>
<evidence type="ECO:0000313" key="8">
    <source>
        <dbReference type="EMBL" id="RLE12151.1"/>
    </source>
</evidence>
<dbReference type="InterPro" id="IPR052162">
    <property type="entry name" value="Sensor_kinase/Photoreceptor"/>
</dbReference>
<keyword evidence="3" id="KW-0597">Phosphoprotein</keyword>
<comment type="catalytic activity">
    <reaction evidence="1">
        <text>ATP + protein L-histidine = ADP + protein N-phospho-L-histidine.</text>
        <dbReference type="EC" id="2.7.13.3"/>
    </reaction>
</comment>
<feature type="coiled-coil region" evidence="6">
    <location>
        <begin position="5"/>
        <end position="32"/>
    </location>
</feature>
<comment type="caution">
    <text evidence="8">The sequence shown here is derived from an EMBL/GenBank/DDBJ whole genome shotgun (WGS) entry which is preliminary data.</text>
</comment>
<dbReference type="EC" id="2.7.13.3" evidence="2"/>
<evidence type="ECO:0000256" key="4">
    <source>
        <dbReference type="ARBA" id="ARBA00022679"/>
    </source>
</evidence>
<proteinExistence type="predicted"/>
<evidence type="ECO:0000256" key="1">
    <source>
        <dbReference type="ARBA" id="ARBA00000085"/>
    </source>
</evidence>
<dbReference type="Proteomes" id="UP000267654">
    <property type="component" value="Unassembled WGS sequence"/>
</dbReference>